<sequence length="286" mass="33149">MQPRDNCLTAIIKWAENADNVQALIQTGSLARKDNSSDDLSDIDIEIITSDPALLMKDEQWMHQFGELITVLSLDPDEHQKWATRLAIYNSGVKVDFTLTGIDRVRHMADSGMLDDLYERGYRILLDKTSITQGIPASTYGFPVRQLPSQNEFKISVEEFWFEAFHIPKYLARGELWLVKFRDNTMKELLMCMLEWHALARNNKPTDLWHNGLHVREWVDSQTWAELQNTFGRFDTSDALRAFEATTQLYGRLGREVAQYAGFDYPQECETRITELNRKILSQHLT</sequence>
<dbReference type="InterPro" id="IPR007530">
    <property type="entry name" value="Aminoglycoside_adenylylTfrase"/>
</dbReference>
<organism evidence="1 2">
    <name type="scientific">Xenorhabdus anantnagensis</name>
    <dbReference type="NCBI Taxonomy" id="3025875"/>
    <lineage>
        <taxon>Bacteria</taxon>
        <taxon>Pseudomonadati</taxon>
        <taxon>Pseudomonadota</taxon>
        <taxon>Gammaproteobacteria</taxon>
        <taxon>Enterobacterales</taxon>
        <taxon>Morganellaceae</taxon>
        <taxon>Xenorhabdus</taxon>
    </lineage>
</organism>
<evidence type="ECO:0000313" key="2">
    <source>
        <dbReference type="Proteomes" id="UP001220225"/>
    </source>
</evidence>
<name>A0ABT5LQE4_9GAMM</name>
<dbReference type="SUPFAM" id="SSF81301">
    <property type="entry name" value="Nucleotidyltransferase"/>
    <property type="match status" value="1"/>
</dbReference>
<proteinExistence type="predicted"/>
<dbReference type="Gene3D" id="3.30.460.10">
    <property type="entry name" value="Beta Polymerase, domain 2"/>
    <property type="match status" value="1"/>
</dbReference>
<dbReference type="Gene3D" id="1.20.120.330">
    <property type="entry name" value="Nucleotidyltransferases domain 2"/>
    <property type="match status" value="1"/>
</dbReference>
<evidence type="ECO:0000313" key="1">
    <source>
        <dbReference type="EMBL" id="MDC9596642.1"/>
    </source>
</evidence>
<dbReference type="Proteomes" id="UP001220225">
    <property type="component" value="Unassembled WGS sequence"/>
</dbReference>
<comment type="caution">
    <text evidence="1">The sequence shown here is derived from an EMBL/GenBank/DDBJ whole genome shotgun (WGS) entry which is preliminary data.</text>
</comment>
<dbReference type="Pfam" id="PF04439">
    <property type="entry name" value="Adenyl_transf"/>
    <property type="match status" value="1"/>
</dbReference>
<dbReference type="EMBL" id="JAQRFN010000007">
    <property type="protein sequence ID" value="MDC9596642.1"/>
    <property type="molecule type" value="Genomic_DNA"/>
</dbReference>
<accession>A0ABT5LQE4</accession>
<dbReference type="SUPFAM" id="SSF81631">
    <property type="entry name" value="PAP/OAS1 substrate-binding domain"/>
    <property type="match status" value="1"/>
</dbReference>
<reference evidence="1 2" key="1">
    <citation type="submission" date="2023-02" db="EMBL/GenBank/DDBJ databases">
        <title>Entomopathogenic bacteria.</title>
        <authorList>
            <person name="Machado R.A."/>
        </authorList>
    </citation>
    <scope>NUCLEOTIDE SEQUENCE [LARGE SCALE GENOMIC DNA]</scope>
    <source>
        <strain evidence="1 2">XENO-2</strain>
    </source>
</reference>
<protein>
    <submittedName>
        <fullName evidence="1">Aminoglycoside 6-adenylyltransferase</fullName>
    </submittedName>
</protein>
<gene>
    <name evidence="1" type="ORF">PSI14_07090</name>
</gene>
<dbReference type="RefSeq" id="WP_273575229.1">
    <property type="nucleotide sequence ID" value="NZ_JAQRFN010000007.1"/>
</dbReference>
<keyword evidence="2" id="KW-1185">Reference proteome</keyword>
<dbReference type="InterPro" id="IPR043519">
    <property type="entry name" value="NT_sf"/>
</dbReference>